<dbReference type="GO" id="GO:0003677">
    <property type="term" value="F:DNA binding"/>
    <property type="evidence" value="ECO:0007669"/>
    <property type="project" value="UniProtKB-KW"/>
</dbReference>
<dbReference type="InterPro" id="IPR038056">
    <property type="entry name" value="YjbR-like_sf"/>
</dbReference>
<gene>
    <name evidence="1" type="ORF">ACFPOF_27280</name>
</gene>
<dbReference type="Pfam" id="PF04237">
    <property type="entry name" value="YjbR"/>
    <property type="match status" value="1"/>
</dbReference>
<dbReference type="EMBL" id="JBHSMI010000052">
    <property type="protein sequence ID" value="MFC5406451.1"/>
    <property type="molecule type" value="Genomic_DNA"/>
</dbReference>
<accession>A0ABW0HYW6</accession>
<name>A0ABW0HYW6_9BACL</name>
<protein>
    <submittedName>
        <fullName evidence="1">MmcQ/YjbR family DNA-binding protein</fullName>
    </submittedName>
</protein>
<comment type="caution">
    <text evidence="1">The sequence shown here is derived from an EMBL/GenBank/DDBJ whole genome shotgun (WGS) entry which is preliminary data.</text>
</comment>
<keyword evidence="1" id="KW-0238">DNA-binding</keyword>
<dbReference type="RefSeq" id="WP_378138558.1">
    <property type="nucleotide sequence ID" value="NZ_JBHSMI010000052.1"/>
</dbReference>
<dbReference type="Gene3D" id="3.90.1150.30">
    <property type="match status" value="1"/>
</dbReference>
<dbReference type="SUPFAM" id="SSF142906">
    <property type="entry name" value="YjbR-like"/>
    <property type="match status" value="1"/>
</dbReference>
<organism evidence="1 2">
    <name type="scientific">Cohnella soli</name>
    <dbReference type="NCBI Taxonomy" id="425005"/>
    <lineage>
        <taxon>Bacteria</taxon>
        <taxon>Bacillati</taxon>
        <taxon>Bacillota</taxon>
        <taxon>Bacilli</taxon>
        <taxon>Bacillales</taxon>
        <taxon>Paenibacillaceae</taxon>
        <taxon>Cohnella</taxon>
    </lineage>
</organism>
<proteinExistence type="predicted"/>
<dbReference type="Proteomes" id="UP001596113">
    <property type="component" value="Unassembled WGS sequence"/>
</dbReference>
<dbReference type="InterPro" id="IPR058532">
    <property type="entry name" value="YjbR/MT2646/Rv2570-like"/>
</dbReference>
<sequence length="130" mass="15088">MEELFKQSPDHKALFEVIRSLCLSFPGTSERTSHGAPTFFINDKLSFVQYRVNHHGDERIALWCSAPDGVQTLLMETTPEIYFRPPYVGHLGWVGMRLDRNVDWSDVSGVIEDAYLNRAPKKYREMIRKK</sequence>
<reference evidence="2" key="1">
    <citation type="journal article" date="2019" name="Int. J. Syst. Evol. Microbiol.">
        <title>The Global Catalogue of Microorganisms (GCM) 10K type strain sequencing project: providing services to taxonomists for standard genome sequencing and annotation.</title>
        <authorList>
            <consortium name="The Broad Institute Genomics Platform"/>
            <consortium name="The Broad Institute Genome Sequencing Center for Infectious Disease"/>
            <person name="Wu L."/>
            <person name="Ma J."/>
        </authorList>
    </citation>
    <scope>NUCLEOTIDE SEQUENCE [LARGE SCALE GENOMIC DNA]</scope>
    <source>
        <strain evidence="2">CGMCC 1.18575</strain>
    </source>
</reference>
<keyword evidence="2" id="KW-1185">Reference proteome</keyword>
<evidence type="ECO:0000313" key="2">
    <source>
        <dbReference type="Proteomes" id="UP001596113"/>
    </source>
</evidence>
<evidence type="ECO:0000313" key="1">
    <source>
        <dbReference type="EMBL" id="MFC5406451.1"/>
    </source>
</evidence>